<reference evidence="10 11" key="1">
    <citation type="submission" date="2019-08" db="EMBL/GenBank/DDBJ databases">
        <title>Draft genome sequence of Lysobacter sp. UKS-15.</title>
        <authorList>
            <person name="Im W.-T."/>
        </authorList>
    </citation>
    <scope>NUCLEOTIDE SEQUENCE [LARGE SCALE GENOMIC DNA]</scope>
    <source>
        <strain evidence="10 11">UKS-15</strain>
    </source>
</reference>
<dbReference type="Gene3D" id="3.40.30.10">
    <property type="entry name" value="Glutaredoxin"/>
    <property type="match status" value="1"/>
</dbReference>
<dbReference type="Proteomes" id="UP000323164">
    <property type="component" value="Unassembled WGS sequence"/>
</dbReference>
<dbReference type="InterPro" id="IPR036249">
    <property type="entry name" value="Thioredoxin-like_sf"/>
</dbReference>
<evidence type="ECO:0000256" key="4">
    <source>
        <dbReference type="ARBA" id="ARBA00022729"/>
    </source>
</evidence>
<evidence type="ECO:0000256" key="6">
    <source>
        <dbReference type="ARBA" id="ARBA00023157"/>
    </source>
</evidence>
<keyword evidence="11" id="KW-1185">Reference proteome</keyword>
<accession>A0A5D8YE06</accession>
<dbReference type="Pfam" id="PF01323">
    <property type="entry name" value="DSBA"/>
    <property type="match status" value="1"/>
</dbReference>
<keyword evidence="4 8" id="KW-0732">Signal</keyword>
<dbReference type="PROSITE" id="PS00194">
    <property type="entry name" value="THIOREDOXIN_1"/>
    <property type="match status" value="1"/>
</dbReference>
<comment type="similarity">
    <text evidence="2">Belongs to the thioredoxin family. DsbA subfamily.</text>
</comment>
<dbReference type="EMBL" id="VTRV01000258">
    <property type="protein sequence ID" value="TZF80670.1"/>
    <property type="molecule type" value="Genomic_DNA"/>
</dbReference>
<keyword evidence="6" id="KW-1015">Disulfide bond</keyword>
<dbReference type="PANTHER" id="PTHR35891:SF2">
    <property type="entry name" value="THIOL:DISULFIDE INTERCHANGE PROTEIN DSBA"/>
    <property type="match status" value="1"/>
</dbReference>
<proteinExistence type="inferred from homology"/>
<organism evidence="10 11">
    <name type="scientific">Cognatilysobacter lacus</name>
    <dbReference type="NCBI Taxonomy" id="1643323"/>
    <lineage>
        <taxon>Bacteria</taxon>
        <taxon>Pseudomonadati</taxon>
        <taxon>Pseudomonadota</taxon>
        <taxon>Gammaproteobacteria</taxon>
        <taxon>Lysobacterales</taxon>
        <taxon>Lysobacteraceae</taxon>
        <taxon>Cognatilysobacter</taxon>
    </lineage>
</organism>
<evidence type="ECO:0000313" key="10">
    <source>
        <dbReference type="EMBL" id="TZF80670.1"/>
    </source>
</evidence>
<dbReference type="PROSITE" id="PS51352">
    <property type="entry name" value="THIOREDOXIN_2"/>
    <property type="match status" value="1"/>
</dbReference>
<dbReference type="InterPro" id="IPR023205">
    <property type="entry name" value="DsbA/DsbL"/>
</dbReference>
<dbReference type="RefSeq" id="WP_149353916.1">
    <property type="nucleotide sequence ID" value="NZ_VTRV01000258.1"/>
</dbReference>
<evidence type="ECO:0000313" key="11">
    <source>
        <dbReference type="Proteomes" id="UP000323164"/>
    </source>
</evidence>
<sequence length="236" mass="24998">MTYRPALLVLAVAGLLALSGCEKVPPKVAPAPVQTPAGTASPAASPGGLVPGKDYVDIANGMPFSPETGKIEVVEVFGYTCPHCAHFEPMLEAWKAKQQPDVNLVLVPAPFGGWWQPFAKAYHAADEMGLVQSTHAALFNALHVDHALPTPPAIATDKQVAGFYGQHGANAAEFEKRMNSAGVAQKLKRDAAFLERSGADSTPTLIVDGKYRVIGQSPEDTLRIVDALVARERAAH</sequence>
<dbReference type="InterPro" id="IPR050824">
    <property type="entry name" value="Thiol_disulfide_DsbA"/>
</dbReference>
<feature type="chain" id="PRO_5022859689" description="Thiol:disulfide interchange protein DsbA" evidence="8">
    <location>
        <begin position="20"/>
        <end position="236"/>
    </location>
</feature>
<dbReference type="InterPro" id="IPR017937">
    <property type="entry name" value="Thioredoxin_CS"/>
</dbReference>
<evidence type="ECO:0000256" key="3">
    <source>
        <dbReference type="ARBA" id="ARBA00013831"/>
    </source>
</evidence>
<dbReference type="GO" id="GO:0042597">
    <property type="term" value="C:periplasmic space"/>
    <property type="evidence" value="ECO:0007669"/>
    <property type="project" value="UniProtKB-SubCell"/>
</dbReference>
<keyword evidence="7" id="KW-0676">Redox-active center</keyword>
<gene>
    <name evidence="10" type="ORF">FW784_13885</name>
</gene>
<protein>
    <recommendedName>
        <fullName evidence="3">Thiol:disulfide interchange protein DsbA</fullName>
    </recommendedName>
</protein>
<feature type="signal peptide" evidence="8">
    <location>
        <begin position="1"/>
        <end position="19"/>
    </location>
</feature>
<evidence type="ECO:0000256" key="1">
    <source>
        <dbReference type="ARBA" id="ARBA00004418"/>
    </source>
</evidence>
<evidence type="ECO:0000256" key="8">
    <source>
        <dbReference type="SAM" id="SignalP"/>
    </source>
</evidence>
<comment type="subcellular location">
    <subcellularLocation>
        <location evidence="1">Periplasm</location>
    </subcellularLocation>
</comment>
<feature type="domain" description="Thioredoxin" evidence="9">
    <location>
        <begin position="29"/>
        <end position="230"/>
    </location>
</feature>
<dbReference type="PANTHER" id="PTHR35891">
    <property type="entry name" value="THIOL:DISULFIDE INTERCHANGE PROTEIN DSBA"/>
    <property type="match status" value="1"/>
</dbReference>
<evidence type="ECO:0000259" key="9">
    <source>
        <dbReference type="PROSITE" id="PS51352"/>
    </source>
</evidence>
<dbReference type="SUPFAM" id="SSF52833">
    <property type="entry name" value="Thioredoxin-like"/>
    <property type="match status" value="1"/>
</dbReference>
<keyword evidence="5" id="KW-0574">Periplasm</keyword>
<dbReference type="AlphaFoldDB" id="A0A5D8YE06"/>
<dbReference type="PROSITE" id="PS51257">
    <property type="entry name" value="PROKAR_LIPOPROTEIN"/>
    <property type="match status" value="1"/>
</dbReference>
<comment type="caution">
    <text evidence="10">The sequence shown here is derived from an EMBL/GenBank/DDBJ whole genome shotgun (WGS) entry which is preliminary data.</text>
</comment>
<evidence type="ECO:0000256" key="7">
    <source>
        <dbReference type="ARBA" id="ARBA00023284"/>
    </source>
</evidence>
<dbReference type="InterPro" id="IPR001853">
    <property type="entry name" value="DSBA-like_thioredoxin_dom"/>
</dbReference>
<dbReference type="InterPro" id="IPR013766">
    <property type="entry name" value="Thioredoxin_domain"/>
</dbReference>
<evidence type="ECO:0000256" key="5">
    <source>
        <dbReference type="ARBA" id="ARBA00022764"/>
    </source>
</evidence>
<dbReference type="CDD" id="cd03019">
    <property type="entry name" value="DsbA_DsbA"/>
    <property type="match status" value="1"/>
</dbReference>
<dbReference type="GO" id="GO:0015036">
    <property type="term" value="F:disulfide oxidoreductase activity"/>
    <property type="evidence" value="ECO:0007669"/>
    <property type="project" value="UniProtKB-ARBA"/>
</dbReference>
<name>A0A5D8YE06_9GAMM</name>
<dbReference type="OrthoDB" id="9784896at2"/>
<evidence type="ECO:0000256" key="2">
    <source>
        <dbReference type="ARBA" id="ARBA00005791"/>
    </source>
</evidence>